<dbReference type="VEuPathDB" id="FungiDB:ASPZODRAFT_135170"/>
<feature type="compositionally biased region" description="Polar residues" evidence="1">
    <location>
        <begin position="1"/>
        <end position="21"/>
    </location>
</feature>
<keyword evidence="3" id="KW-1185">Reference proteome</keyword>
<dbReference type="EMBL" id="KV878348">
    <property type="protein sequence ID" value="OJJ44359.1"/>
    <property type="molecule type" value="Genomic_DNA"/>
</dbReference>
<protein>
    <submittedName>
        <fullName evidence="2">Uncharacterized protein</fullName>
    </submittedName>
</protein>
<sequence length="142" mass="15424">MDRNLRTTYNLRSLNPSNPVISTSTTSSHNTDNTDQTSGSLASTTSKNDGPQMMGGQHQTVYHHYHQQHHYHHQNHQAQAKTVQAPGVIAPSAIAAAYPHKINGMGGPTATTPFLQDLKLVAEAAKRAQMSVVTRDLESVTL</sequence>
<evidence type="ECO:0000313" key="2">
    <source>
        <dbReference type="EMBL" id="OJJ44359.1"/>
    </source>
</evidence>
<dbReference type="RefSeq" id="XP_022578869.1">
    <property type="nucleotide sequence ID" value="XM_022723720.1"/>
</dbReference>
<reference evidence="3" key="1">
    <citation type="journal article" date="2017" name="Genome Biol.">
        <title>Comparative genomics reveals high biological diversity and specific adaptations in the industrially and medically important fungal genus Aspergillus.</title>
        <authorList>
            <person name="de Vries R.P."/>
            <person name="Riley R."/>
            <person name="Wiebenga A."/>
            <person name="Aguilar-Osorio G."/>
            <person name="Amillis S."/>
            <person name="Uchima C.A."/>
            <person name="Anderluh G."/>
            <person name="Asadollahi M."/>
            <person name="Askin M."/>
            <person name="Barry K."/>
            <person name="Battaglia E."/>
            <person name="Bayram O."/>
            <person name="Benocci T."/>
            <person name="Braus-Stromeyer S.A."/>
            <person name="Caldana C."/>
            <person name="Canovas D."/>
            <person name="Cerqueira G.C."/>
            <person name="Chen F."/>
            <person name="Chen W."/>
            <person name="Choi C."/>
            <person name="Clum A."/>
            <person name="Dos Santos R.A."/>
            <person name="Damasio A.R."/>
            <person name="Diallinas G."/>
            <person name="Emri T."/>
            <person name="Fekete E."/>
            <person name="Flipphi M."/>
            <person name="Freyberg S."/>
            <person name="Gallo A."/>
            <person name="Gournas C."/>
            <person name="Habgood R."/>
            <person name="Hainaut M."/>
            <person name="Harispe M.L."/>
            <person name="Henrissat B."/>
            <person name="Hilden K.S."/>
            <person name="Hope R."/>
            <person name="Hossain A."/>
            <person name="Karabika E."/>
            <person name="Karaffa L."/>
            <person name="Karanyi Z."/>
            <person name="Krasevec N."/>
            <person name="Kuo A."/>
            <person name="Kusch H."/>
            <person name="LaButti K."/>
            <person name="Lagendijk E.L."/>
            <person name="Lapidus A."/>
            <person name="Levasseur A."/>
            <person name="Lindquist E."/>
            <person name="Lipzen A."/>
            <person name="Logrieco A.F."/>
            <person name="MacCabe A."/>
            <person name="Maekelae M.R."/>
            <person name="Malavazi I."/>
            <person name="Melin P."/>
            <person name="Meyer V."/>
            <person name="Mielnichuk N."/>
            <person name="Miskei M."/>
            <person name="Molnar A.P."/>
            <person name="Mule G."/>
            <person name="Ngan C.Y."/>
            <person name="Orejas M."/>
            <person name="Orosz E."/>
            <person name="Ouedraogo J.P."/>
            <person name="Overkamp K.M."/>
            <person name="Park H.-S."/>
            <person name="Perrone G."/>
            <person name="Piumi F."/>
            <person name="Punt P.J."/>
            <person name="Ram A.F."/>
            <person name="Ramon A."/>
            <person name="Rauscher S."/>
            <person name="Record E."/>
            <person name="Riano-Pachon D.M."/>
            <person name="Robert V."/>
            <person name="Roehrig J."/>
            <person name="Ruller R."/>
            <person name="Salamov A."/>
            <person name="Salih N.S."/>
            <person name="Samson R.A."/>
            <person name="Sandor E."/>
            <person name="Sanguinetti M."/>
            <person name="Schuetze T."/>
            <person name="Sepcic K."/>
            <person name="Shelest E."/>
            <person name="Sherlock G."/>
            <person name="Sophianopoulou V."/>
            <person name="Squina F.M."/>
            <person name="Sun H."/>
            <person name="Susca A."/>
            <person name="Todd R.B."/>
            <person name="Tsang A."/>
            <person name="Unkles S.E."/>
            <person name="van de Wiele N."/>
            <person name="van Rossen-Uffink D."/>
            <person name="Oliveira J.V."/>
            <person name="Vesth T.C."/>
            <person name="Visser J."/>
            <person name="Yu J.-H."/>
            <person name="Zhou M."/>
            <person name="Andersen M.R."/>
            <person name="Archer D.B."/>
            <person name="Baker S.E."/>
            <person name="Benoit I."/>
            <person name="Brakhage A.A."/>
            <person name="Braus G.H."/>
            <person name="Fischer R."/>
            <person name="Frisvad J.C."/>
            <person name="Goldman G.H."/>
            <person name="Houbraken J."/>
            <person name="Oakley B."/>
            <person name="Pocsi I."/>
            <person name="Scazzocchio C."/>
            <person name="Seiboth B."/>
            <person name="vanKuyk P.A."/>
            <person name="Wortman J."/>
            <person name="Dyer P.S."/>
            <person name="Grigoriev I.V."/>
        </authorList>
    </citation>
    <scope>NUCLEOTIDE SEQUENCE [LARGE SCALE GENOMIC DNA]</scope>
    <source>
        <strain evidence="3">CBS 506.65</strain>
    </source>
</reference>
<evidence type="ECO:0000256" key="1">
    <source>
        <dbReference type="SAM" id="MobiDB-lite"/>
    </source>
</evidence>
<dbReference type="Proteomes" id="UP000184188">
    <property type="component" value="Unassembled WGS sequence"/>
</dbReference>
<dbReference type="AlphaFoldDB" id="A0A1L9SB74"/>
<evidence type="ECO:0000313" key="3">
    <source>
        <dbReference type="Proteomes" id="UP000184188"/>
    </source>
</evidence>
<dbReference type="GeneID" id="34610185"/>
<name>A0A1L9SB74_9EURO</name>
<gene>
    <name evidence="2" type="ORF">ASPZODRAFT_135170</name>
</gene>
<accession>A0A1L9SB74</accession>
<feature type="compositionally biased region" description="Low complexity" evidence="1">
    <location>
        <begin position="22"/>
        <end position="38"/>
    </location>
</feature>
<feature type="region of interest" description="Disordered" evidence="1">
    <location>
        <begin position="1"/>
        <end position="56"/>
    </location>
</feature>
<organism evidence="2 3">
    <name type="scientific">Penicilliopsis zonata CBS 506.65</name>
    <dbReference type="NCBI Taxonomy" id="1073090"/>
    <lineage>
        <taxon>Eukaryota</taxon>
        <taxon>Fungi</taxon>
        <taxon>Dikarya</taxon>
        <taxon>Ascomycota</taxon>
        <taxon>Pezizomycotina</taxon>
        <taxon>Eurotiomycetes</taxon>
        <taxon>Eurotiomycetidae</taxon>
        <taxon>Eurotiales</taxon>
        <taxon>Aspergillaceae</taxon>
        <taxon>Penicilliopsis</taxon>
    </lineage>
</organism>
<feature type="compositionally biased region" description="Polar residues" evidence="1">
    <location>
        <begin position="39"/>
        <end position="49"/>
    </location>
</feature>
<proteinExistence type="predicted"/>
<dbReference type="OrthoDB" id="4157208at2759"/>